<gene>
    <name evidence="4" type="ORF">HNAJ_LOCUS6283</name>
</gene>
<evidence type="ECO:0000256" key="1">
    <source>
        <dbReference type="ARBA" id="ARBA00022443"/>
    </source>
</evidence>
<dbReference type="AlphaFoldDB" id="A0A0R3TGU6"/>
<dbReference type="InterPro" id="IPR036028">
    <property type="entry name" value="SH3-like_dom_sf"/>
</dbReference>
<feature type="domain" description="SH3" evidence="3">
    <location>
        <begin position="52"/>
        <end position="96"/>
    </location>
</feature>
<dbReference type="PROSITE" id="PS50002">
    <property type="entry name" value="SH3"/>
    <property type="match status" value="1"/>
</dbReference>
<sequence>MVCSTSCLATSTNSSGSNFEPAFIQLDDDVESTKCLQTQNPPSLEVDWSEEGRLPKATAMYEFLASRNDEINLVCNEKVVLLGTGDGEDWVKVSTD</sequence>
<protein>
    <submittedName>
        <fullName evidence="6">SH3 domain-containing protein</fullName>
    </submittedName>
</protein>
<evidence type="ECO:0000313" key="5">
    <source>
        <dbReference type="Proteomes" id="UP000278807"/>
    </source>
</evidence>
<evidence type="ECO:0000313" key="4">
    <source>
        <dbReference type="EMBL" id="VDO02143.1"/>
    </source>
</evidence>
<dbReference type="EMBL" id="UZAE01006586">
    <property type="protein sequence ID" value="VDO02143.1"/>
    <property type="molecule type" value="Genomic_DNA"/>
</dbReference>
<dbReference type="Proteomes" id="UP000278807">
    <property type="component" value="Unassembled WGS sequence"/>
</dbReference>
<reference evidence="4 5" key="2">
    <citation type="submission" date="2018-11" db="EMBL/GenBank/DDBJ databases">
        <authorList>
            <consortium name="Pathogen Informatics"/>
        </authorList>
    </citation>
    <scope>NUCLEOTIDE SEQUENCE [LARGE SCALE GENOMIC DNA]</scope>
</reference>
<accession>A0A0R3TGU6</accession>
<dbReference type="STRING" id="102285.A0A0R3TGU6"/>
<dbReference type="WBParaSite" id="HNAJ_0000628701-mRNA-1">
    <property type="protein sequence ID" value="HNAJ_0000628701-mRNA-1"/>
    <property type="gene ID" value="HNAJ_0000628701"/>
</dbReference>
<proteinExistence type="predicted"/>
<keyword evidence="1 2" id="KW-0728">SH3 domain</keyword>
<dbReference type="Gene3D" id="2.30.30.40">
    <property type="entry name" value="SH3 Domains"/>
    <property type="match status" value="1"/>
</dbReference>
<name>A0A0R3TGU6_RODNA</name>
<dbReference type="SUPFAM" id="SSF50044">
    <property type="entry name" value="SH3-domain"/>
    <property type="match status" value="1"/>
</dbReference>
<dbReference type="InterPro" id="IPR001452">
    <property type="entry name" value="SH3_domain"/>
</dbReference>
<evidence type="ECO:0000256" key="2">
    <source>
        <dbReference type="PROSITE-ProRule" id="PRU00192"/>
    </source>
</evidence>
<evidence type="ECO:0000259" key="3">
    <source>
        <dbReference type="PROSITE" id="PS50002"/>
    </source>
</evidence>
<reference evidence="6" key="1">
    <citation type="submission" date="2017-02" db="UniProtKB">
        <authorList>
            <consortium name="WormBaseParasite"/>
        </authorList>
    </citation>
    <scope>IDENTIFICATION</scope>
</reference>
<keyword evidence="5" id="KW-1185">Reference proteome</keyword>
<dbReference type="OrthoDB" id="2159336at2759"/>
<organism evidence="6">
    <name type="scientific">Rodentolepis nana</name>
    <name type="common">Dwarf tapeworm</name>
    <name type="synonym">Hymenolepis nana</name>
    <dbReference type="NCBI Taxonomy" id="102285"/>
    <lineage>
        <taxon>Eukaryota</taxon>
        <taxon>Metazoa</taxon>
        <taxon>Spiralia</taxon>
        <taxon>Lophotrochozoa</taxon>
        <taxon>Platyhelminthes</taxon>
        <taxon>Cestoda</taxon>
        <taxon>Eucestoda</taxon>
        <taxon>Cyclophyllidea</taxon>
        <taxon>Hymenolepididae</taxon>
        <taxon>Rodentolepis</taxon>
    </lineage>
</organism>
<evidence type="ECO:0000313" key="6">
    <source>
        <dbReference type="WBParaSite" id="HNAJ_0000628701-mRNA-1"/>
    </source>
</evidence>